<evidence type="ECO:0000256" key="1">
    <source>
        <dbReference type="SAM" id="MobiDB-lite"/>
    </source>
</evidence>
<keyword evidence="3" id="KW-1185">Reference proteome</keyword>
<dbReference type="Proteomes" id="UP000678393">
    <property type="component" value="Unassembled WGS sequence"/>
</dbReference>
<accession>A0A8S3YWU8</accession>
<feature type="region of interest" description="Disordered" evidence="1">
    <location>
        <begin position="77"/>
        <end position="104"/>
    </location>
</feature>
<dbReference type="AlphaFoldDB" id="A0A8S3YWU8"/>
<evidence type="ECO:0000313" key="2">
    <source>
        <dbReference type="EMBL" id="CAG5118726.1"/>
    </source>
</evidence>
<dbReference type="OrthoDB" id="6159685at2759"/>
<reference evidence="2" key="1">
    <citation type="submission" date="2021-04" db="EMBL/GenBank/DDBJ databases">
        <authorList>
            <consortium name="Molecular Ecology Group"/>
        </authorList>
    </citation>
    <scope>NUCLEOTIDE SEQUENCE</scope>
</reference>
<protein>
    <submittedName>
        <fullName evidence="2">Uncharacterized protein</fullName>
    </submittedName>
</protein>
<gene>
    <name evidence="2" type="ORF">CUNI_LOCUS4284</name>
</gene>
<evidence type="ECO:0000313" key="3">
    <source>
        <dbReference type="Proteomes" id="UP000678393"/>
    </source>
</evidence>
<organism evidence="2 3">
    <name type="scientific">Candidula unifasciata</name>
    <dbReference type="NCBI Taxonomy" id="100452"/>
    <lineage>
        <taxon>Eukaryota</taxon>
        <taxon>Metazoa</taxon>
        <taxon>Spiralia</taxon>
        <taxon>Lophotrochozoa</taxon>
        <taxon>Mollusca</taxon>
        <taxon>Gastropoda</taxon>
        <taxon>Heterobranchia</taxon>
        <taxon>Euthyneura</taxon>
        <taxon>Panpulmonata</taxon>
        <taxon>Eupulmonata</taxon>
        <taxon>Stylommatophora</taxon>
        <taxon>Helicina</taxon>
        <taxon>Helicoidea</taxon>
        <taxon>Geomitridae</taxon>
        <taxon>Candidula</taxon>
    </lineage>
</organism>
<name>A0A8S3YWU8_9EUPU</name>
<sequence length="104" mass="11782">MAEEVDMKEICIETVSNGHNESDVNTVEDLSEPSPEREITLTDHLNKRLLQTFLQRLNQNDVPAAVGVNYMSSQPEIEEEELVSNEDEWENSVSTVRCEDSQDG</sequence>
<proteinExistence type="predicted"/>
<feature type="compositionally biased region" description="Acidic residues" evidence="1">
    <location>
        <begin position="77"/>
        <end position="90"/>
    </location>
</feature>
<dbReference type="EMBL" id="CAJHNH020000597">
    <property type="protein sequence ID" value="CAG5118726.1"/>
    <property type="molecule type" value="Genomic_DNA"/>
</dbReference>
<comment type="caution">
    <text evidence="2">The sequence shown here is derived from an EMBL/GenBank/DDBJ whole genome shotgun (WGS) entry which is preliminary data.</text>
</comment>